<dbReference type="InterPro" id="IPR036097">
    <property type="entry name" value="HisK_dim/P_sf"/>
</dbReference>
<keyword evidence="8" id="KW-0472">Membrane</keyword>
<dbReference type="OrthoDB" id="1522504at2"/>
<keyword evidence="4" id="KW-0808">Transferase</keyword>
<evidence type="ECO:0000256" key="3">
    <source>
        <dbReference type="ARBA" id="ARBA00022553"/>
    </source>
</evidence>
<organism evidence="10 11">
    <name type="scientific">Winogradskyella arenosi</name>
    <dbReference type="NCBI Taxonomy" id="533325"/>
    <lineage>
        <taxon>Bacteria</taxon>
        <taxon>Pseudomonadati</taxon>
        <taxon>Bacteroidota</taxon>
        <taxon>Flavobacteriia</taxon>
        <taxon>Flavobacteriales</taxon>
        <taxon>Flavobacteriaceae</taxon>
        <taxon>Winogradskyella</taxon>
    </lineage>
</organism>
<dbReference type="Pfam" id="PF00512">
    <property type="entry name" value="HisKA"/>
    <property type="match status" value="1"/>
</dbReference>
<accession>A0A368ZH45</accession>
<keyword evidence="3" id="KW-0597">Phosphoprotein</keyword>
<dbReference type="SUPFAM" id="SSF47384">
    <property type="entry name" value="Homodimeric domain of signal transducing histidine kinase"/>
    <property type="match status" value="1"/>
</dbReference>
<dbReference type="RefSeq" id="WP_114309648.1">
    <property type="nucleotide sequence ID" value="NZ_QPJO01000002.1"/>
</dbReference>
<dbReference type="Pfam" id="PF02518">
    <property type="entry name" value="HATPase_c"/>
    <property type="match status" value="1"/>
</dbReference>
<dbReference type="InterPro" id="IPR003594">
    <property type="entry name" value="HATPase_dom"/>
</dbReference>
<keyword evidence="7 8" id="KW-1133">Transmembrane helix</keyword>
<feature type="transmembrane region" description="Helical" evidence="8">
    <location>
        <begin position="143"/>
        <end position="162"/>
    </location>
</feature>
<evidence type="ECO:0000256" key="5">
    <source>
        <dbReference type="ARBA" id="ARBA00022692"/>
    </source>
</evidence>
<gene>
    <name evidence="10" type="ORF">DFQ08_102860</name>
</gene>
<dbReference type="Proteomes" id="UP000253436">
    <property type="component" value="Unassembled WGS sequence"/>
</dbReference>
<dbReference type="GO" id="GO:0000155">
    <property type="term" value="F:phosphorelay sensor kinase activity"/>
    <property type="evidence" value="ECO:0007669"/>
    <property type="project" value="InterPro"/>
</dbReference>
<dbReference type="AlphaFoldDB" id="A0A368ZH45"/>
<proteinExistence type="predicted"/>
<feature type="domain" description="Histidine kinase" evidence="9">
    <location>
        <begin position="224"/>
        <end position="429"/>
    </location>
</feature>
<feature type="transmembrane region" description="Helical" evidence="8">
    <location>
        <begin position="7"/>
        <end position="28"/>
    </location>
</feature>
<dbReference type="InterPro" id="IPR036890">
    <property type="entry name" value="HATPase_C_sf"/>
</dbReference>
<evidence type="ECO:0000313" key="11">
    <source>
        <dbReference type="Proteomes" id="UP000253436"/>
    </source>
</evidence>
<dbReference type="EMBL" id="QPJO01000002">
    <property type="protein sequence ID" value="RCW92824.1"/>
    <property type="molecule type" value="Genomic_DNA"/>
</dbReference>
<keyword evidence="6 10" id="KW-0418">Kinase</keyword>
<comment type="caution">
    <text evidence="10">The sequence shown here is derived from an EMBL/GenBank/DDBJ whole genome shotgun (WGS) entry which is preliminary data.</text>
</comment>
<evidence type="ECO:0000313" key="10">
    <source>
        <dbReference type="EMBL" id="RCW92824.1"/>
    </source>
</evidence>
<dbReference type="Gene3D" id="3.30.565.10">
    <property type="entry name" value="Histidine kinase-like ATPase, C-terminal domain"/>
    <property type="match status" value="1"/>
</dbReference>
<dbReference type="GO" id="GO:0005886">
    <property type="term" value="C:plasma membrane"/>
    <property type="evidence" value="ECO:0007669"/>
    <property type="project" value="TreeGrafter"/>
</dbReference>
<evidence type="ECO:0000256" key="2">
    <source>
        <dbReference type="ARBA" id="ARBA00012438"/>
    </source>
</evidence>
<keyword evidence="11" id="KW-1185">Reference proteome</keyword>
<reference evidence="10 11" key="1">
    <citation type="submission" date="2018-07" db="EMBL/GenBank/DDBJ databases">
        <title>Genomic Encyclopedia of Type Strains, Phase III (KMG-III): the genomes of soil and plant-associated and newly described type strains.</title>
        <authorList>
            <person name="Whitman W."/>
        </authorList>
    </citation>
    <scope>NUCLEOTIDE SEQUENCE [LARGE SCALE GENOMIC DNA]</scope>
    <source>
        <strain evidence="10 11">CECT 7958</strain>
    </source>
</reference>
<comment type="catalytic activity">
    <reaction evidence="1">
        <text>ATP + protein L-histidine = ADP + protein N-phospho-L-histidine.</text>
        <dbReference type="EC" id="2.7.13.3"/>
    </reaction>
</comment>
<dbReference type="EC" id="2.7.13.3" evidence="2"/>
<dbReference type="SUPFAM" id="SSF55874">
    <property type="entry name" value="ATPase domain of HSP90 chaperone/DNA topoisomerase II/histidine kinase"/>
    <property type="match status" value="1"/>
</dbReference>
<protein>
    <recommendedName>
        <fullName evidence="2">histidine kinase</fullName>
        <ecNumber evidence="2">2.7.13.3</ecNumber>
    </recommendedName>
</protein>
<dbReference type="SMART" id="SM00388">
    <property type="entry name" value="HisKA"/>
    <property type="match status" value="1"/>
</dbReference>
<dbReference type="InterPro" id="IPR005467">
    <property type="entry name" value="His_kinase_dom"/>
</dbReference>
<dbReference type="InterPro" id="IPR003661">
    <property type="entry name" value="HisK_dim/P_dom"/>
</dbReference>
<name>A0A368ZH45_9FLAO</name>
<dbReference type="PANTHER" id="PTHR45436:SF5">
    <property type="entry name" value="SENSOR HISTIDINE KINASE TRCS"/>
    <property type="match status" value="1"/>
</dbReference>
<dbReference type="PROSITE" id="PS50109">
    <property type="entry name" value="HIS_KIN"/>
    <property type="match status" value="1"/>
</dbReference>
<evidence type="ECO:0000256" key="6">
    <source>
        <dbReference type="ARBA" id="ARBA00022777"/>
    </source>
</evidence>
<evidence type="ECO:0000256" key="1">
    <source>
        <dbReference type="ARBA" id="ARBA00000085"/>
    </source>
</evidence>
<keyword evidence="5 8" id="KW-0812">Transmembrane</keyword>
<evidence type="ECO:0000259" key="9">
    <source>
        <dbReference type="PROSITE" id="PS50109"/>
    </source>
</evidence>
<dbReference type="Gene3D" id="1.10.287.130">
    <property type="match status" value="1"/>
</dbReference>
<evidence type="ECO:0000256" key="7">
    <source>
        <dbReference type="ARBA" id="ARBA00022989"/>
    </source>
</evidence>
<dbReference type="SMART" id="SM00387">
    <property type="entry name" value="HATPase_c"/>
    <property type="match status" value="1"/>
</dbReference>
<sequence length="429" mass="49290">MKLLNQSMTYLSVSILAIVTLWATVFYFNMLSEIKSSIDEGLENHKRVIIKNAQQDHTILTKNYFDESFFTIEQIDKNQALSIKDLYLDTFLNMQDADDDAPEAEPVRMLITAFELDNAYYKLKVANSMVEEDDLMQELLYDIIWLYICLIVAIIFINNLVLKKLWTPFYNLLHQLKDYRLGKTKNLPQVQTNTKEFTDLQNAVNTLLQHTVATYEQQKKFIGNASHELQTPLAIVTNKLELLLEDGNLQQTQAENIAEVMAIIERLVRLNKSLLLLTKIENKQFLEHKTISLNKTVNNSIQDYQDIANFKEVSFRYTEHDDLGVKMDPALANVIVSNLFKNAIFHNYDGGTIAIDIAKNSLTISNTSNTEKLDGKLIFNRFYKPNHNTKGTGLGLAIVKAISDLYGFKISYQYNNNRHSFKITFPLTA</sequence>
<dbReference type="PANTHER" id="PTHR45436">
    <property type="entry name" value="SENSOR HISTIDINE KINASE YKOH"/>
    <property type="match status" value="1"/>
</dbReference>
<evidence type="ECO:0000256" key="4">
    <source>
        <dbReference type="ARBA" id="ARBA00022679"/>
    </source>
</evidence>
<dbReference type="InterPro" id="IPR050428">
    <property type="entry name" value="TCS_sensor_his_kinase"/>
</dbReference>
<dbReference type="CDD" id="cd00082">
    <property type="entry name" value="HisKA"/>
    <property type="match status" value="1"/>
</dbReference>
<evidence type="ECO:0000256" key="8">
    <source>
        <dbReference type="SAM" id="Phobius"/>
    </source>
</evidence>